<name>A0AAU9JPS9_9CILI</name>
<organism evidence="2 3">
    <name type="scientific">Blepharisma stoltei</name>
    <dbReference type="NCBI Taxonomy" id="1481888"/>
    <lineage>
        <taxon>Eukaryota</taxon>
        <taxon>Sar</taxon>
        <taxon>Alveolata</taxon>
        <taxon>Ciliophora</taxon>
        <taxon>Postciliodesmatophora</taxon>
        <taxon>Heterotrichea</taxon>
        <taxon>Heterotrichida</taxon>
        <taxon>Blepharismidae</taxon>
        <taxon>Blepharisma</taxon>
    </lineage>
</organism>
<evidence type="ECO:0000256" key="1">
    <source>
        <dbReference type="SAM" id="Phobius"/>
    </source>
</evidence>
<accession>A0AAU9JPS9</accession>
<sequence>MDFVQLARGLLPQSFGGRVGIGALGLIGATYVLSWPYNLIHYHREEKYRLSVCWEQYLAYNNASEESYKYSPREINRRKMMYNECICSARKGTKIYPPAL</sequence>
<keyword evidence="3" id="KW-1185">Reference proteome</keyword>
<feature type="transmembrane region" description="Helical" evidence="1">
    <location>
        <begin position="20"/>
        <end position="40"/>
    </location>
</feature>
<evidence type="ECO:0000313" key="3">
    <source>
        <dbReference type="Proteomes" id="UP001162131"/>
    </source>
</evidence>
<proteinExistence type="predicted"/>
<keyword evidence="1" id="KW-1133">Transmembrane helix</keyword>
<evidence type="ECO:0000313" key="2">
    <source>
        <dbReference type="EMBL" id="CAG9325491.1"/>
    </source>
</evidence>
<reference evidence="2" key="1">
    <citation type="submission" date="2021-09" db="EMBL/GenBank/DDBJ databases">
        <authorList>
            <consortium name="AG Swart"/>
            <person name="Singh M."/>
            <person name="Singh A."/>
            <person name="Seah K."/>
            <person name="Emmerich C."/>
        </authorList>
    </citation>
    <scope>NUCLEOTIDE SEQUENCE</scope>
    <source>
        <strain evidence="2">ATCC30299</strain>
    </source>
</reference>
<comment type="caution">
    <text evidence="2">The sequence shown here is derived from an EMBL/GenBank/DDBJ whole genome shotgun (WGS) entry which is preliminary data.</text>
</comment>
<dbReference type="AlphaFoldDB" id="A0AAU9JPS9"/>
<dbReference type="EMBL" id="CAJZBQ010000038">
    <property type="protein sequence ID" value="CAG9325491.1"/>
    <property type="molecule type" value="Genomic_DNA"/>
</dbReference>
<keyword evidence="1" id="KW-0812">Transmembrane</keyword>
<keyword evidence="1" id="KW-0472">Membrane</keyword>
<dbReference type="Proteomes" id="UP001162131">
    <property type="component" value="Unassembled WGS sequence"/>
</dbReference>
<protein>
    <submittedName>
        <fullName evidence="2">Uncharacterized protein</fullName>
    </submittedName>
</protein>
<gene>
    <name evidence="2" type="ORF">BSTOLATCC_MIC38744</name>
</gene>